<dbReference type="Proteomes" id="UP000499080">
    <property type="component" value="Unassembled WGS sequence"/>
</dbReference>
<dbReference type="PANTHER" id="PTHR24300">
    <property type="entry name" value="CYTOCHROME P450 508A4-RELATED"/>
    <property type="match status" value="1"/>
</dbReference>
<gene>
    <name evidence="8" type="primary">Cyp2b12_1</name>
    <name evidence="8" type="ORF">AVEN_196743_1</name>
</gene>
<proteinExistence type="inferred from homology"/>
<dbReference type="PROSITE" id="PS00086">
    <property type="entry name" value="CYTOCHROME_P450"/>
    <property type="match status" value="1"/>
</dbReference>
<comment type="cofactor">
    <cofactor evidence="5">
        <name>heme</name>
        <dbReference type="ChEBI" id="CHEBI:30413"/>
    </cofactor>
</comment>
<accession>A0A4Y2P2V1</accession>
<dbReference type="GO" id="GO:0008395">
    <property type="term" value="F:steroid hydroxylase activity"/>
    <property type="evidence" value="ECO:0007669"/>
    <property type="project" value="TreeGrafter"/>
</dbReference>
<dbReference type="GO" id="GO:0005506">
    <property type="term" value="F:iron ion binding"/>
    <property type="evidence" value="ECO:0007669"/>
    <property type="project" value="InterPro"/>
</dbReference>
<reference evidence="8 9" key="1">
    <citation type="journal article" date="2019" name="Sci. Rep.">
        <title>Orb-weaving spider Araneus ventricosus genome elucidates the spidroin gene catalogue.</title>
        <authorList>
            <person name="Kono N."/>
            <person name="Nakamura H."/>
            <person name="Ohtoshi R."/>
            <person name="Moran D.A.P."/>
            <person name="Shinohara A."/>
            <person name="Yoshida Y."/>
            <person name="Fujiwara M."/>
            <person name="Mori M."/>
            <person name="Tomita M."/>
            <person name="Arakawa K."/>
        </authorList>
    </citation>
    <scope>NUCLEOTIDE SEQUENCE [LARGE SCALE GENOMIC DNA]</scope>
</reference>
<feature type="binding site" description="axial binding residue" evidence="5">
    <location>
        <position position="360"/>
    </location>
    <ligand>
        <name>heme</name>
        <dbReference type="ChEBI" id="CHEBI:30413"/>
    </ligand>
    <ligandPart>
        <name>Fe</name>
        <dbReference type="ChEBI" id="CHEBI:18248"/>
    </ligandPart>
</feature>
<dbReference type="InterPro" id="IPR036396">
    <property type="entry name" value="Cyt_P450_sf"/>
</dbReference>
<keyword evidence="7" id="KW-0472">Membrane</keyword>
<sequence length="412" mass="46606">MEVDKILDSLSTVSPTSLLLASLIVLITIVIFVLKRRNLPPGPTGLPYVGYFPFLSNENIAVKLDELKKKYGDVFSFTITGRLFINLGSIKAVREAHVTKSDCFGGRLPGSSLLEIFFENGVGFAKGEPWKVLRKFFVRVLKERAAISEKNSMIVPVYDSIKSTISDLKEEKGKPVNLIELLTNKCTTNLRLMLFGEVGASEEQMKQIMQLYAEELEGFMPLNLLLSGSVVRFLFPLQRSFRKALKSHRQIEKILFDIVKEHKSAYDEENIRDIIDDYFKERDLRRAKEDPTAEYFTEETTLSGYRIPKGAVTVTNFYSCHSDPEVYDEPEKFNPSRFVPTEGKSREELPITFGVGKRACIGEGYTMISVFLFAATIVQNFELKFPEDSTACAQEVFMTGKLPVCAHPRSHT</sequence>
<evidence type="ECO:0000256" key="5">
    <source>
        <dbReference type="PIRSR" id="PIRSR602401-1"/>
    </source>
</evidence>
<dbReference type="InterPro" id="IPR017972">
    <property type="entry name" value="Cyt_P450_CS"/>
</dbReference>
<dbReference type="EMBL" id="BGPR01010449">
    <property type="protein sequence ID" value="GBN46215.1"/>
    <property type="molecule type" value="Genomic_DNA"/>
</dbReference>
<dbReference type="OrthoDB" id="2789670at2759"/>
<keyword evidence="4 6" id="KW-0503">Monooxygenase</keyword>
<comment type="similarity">
    <text evidence="1 6">Belongs to the cytochrome P450 family.</text>
</comment>
<evidence type="ECO:0000256" key="3">
    <source>
        <dbReference type="ARBA" id="ARBA00023004"/>
    </source>
</evidence>
<dbReference type="PANTHER" id="PTHR24300:SF403">
    <property type="entry name" value="CYTOCHROME P450 306A1"/>
    <property type="match status" value="1"/>
</dbReference>
<dbReference type="InterPro" id="IPR050182">
    <property type="entry name" value="Cytochrome_P450_fam2"/>
</dbReference>
<keyword evidence="7" id="KW-0812">Transmembrane</keyword>
<feature type="transmembrane region" description="Helical" evidence="7">
    <location>
        <begin position="12"/>
        <end position="34"/>
    </location>
</feature>
<dbReference type="InterPro" id="IPR001128">
    <property type="entry name" value="Cyt_P450"/>
</dbReference>
<evidence type="ECO:0000256" key="4">
    <source>
        <dbReference type="ARBA" id="ARBA00023033"/>
    </source>
</evidence>
<keyword evidence="6" id="KW-0560">Oxidoreductase</keyword>
<organism evidence="8 9">
    <name type="scientific">Araneus ventricosus</name>
    <name type="common">Orbweaver spider</name>
    <name type="synonym">Epeira ventricosa</name>
    <dbReference type="NCBI Taxonomy" id="182803"/>
    <lineage>
        <taxon>Eukaryota</taxon>
        <taxon>Metazoa</taxon>
        <taxon>Ecdysozoa</taxon>
        <taxon>Arthropoda</taxon>
        <taxon>Chelicerata</taxon>
        <taxon>Arachnida</taxon>
        <taxon>Araneae</taxon>
        <taxon>Araneomorphae</taxon>
        <taxon>Entelegynae</taxon>
        <taxon>Araneoidea</taxon>
        <taxon>Araneidae</taxon>
        <taxon>Araneus</taxon>
    </lineage>
</organism>
<evidence type="ECO:0000256" key="2">
    <source>
        <dbReference type="ARBA" id="ARBA00022723"/>
    </source>
</evidence>
<dbReference type="AlphaFoldDB" id="A0A4Y2P2V1"/>
<keyword evidence="3 5" id="KW-0408">Iron</keyword>
<dbReference type="GO" id="GO:0020037">
    <property type="term" value="F:heme binding"/>
    <property type="evidence" value="ECO:0007669"/>
    <property type="project" value="InterPro"/>
</dbReference>
<dbReference type="PRINTS" id="PR00463">
    <property type="entry name" value="EP450I"/>
</dbReference>
<evidence type="ECO:0000256" key="1">
    <source>
        <dbReference type="ARBA" id="ARBA00010617"/>
    </source>
</evidence>
<evidence type="ECO:0000256" key="7">
    <source>
        <dbReference type="SAM" id="Phobius"/>
    </source>
</evidence>
<keyword evidence="2 5" id="KW-0479">Metal-binding</keyword>
<dbReference type="GO" id="GO:0006082">
    <property type="term" value="P:organic acid metabolic process"/>
    <property type="evidence" value="ECO:0007669"/>
    <property type="project" value="TreeGrafter"/>
</dbReference>
<dbReference type="Pfam" id="PF00067">
    <property type="entry name" value="p450"/>
    <property type="match status" value="1"/>
</dbReference>
<keyword evidence="5 6" id="KW-0349">Heme</keyword>
<dbReference type="GO" id="GO:0006805">
    <property type="term" value="P:xenobiotic metabolic process"/>
    <property type="evidence" value="ECO:0007669"/>
    <property type="project" value="TreeGrafter"/>
</dbReference>
<evidence type="ECO:0000256" key="6">
    <source>
        <dbReference type="RuleBase" id="RU000461"/>
    </source>
</evidence>
<name>A0A4Y2P2V1_ARAVE</name>
<comment type="caution">
    <text evidence="8">The sequence shown here is derived from an EMBL/GenBank/DDBJ whole genome shotgun (WGS) entry which is preliminary data.</text>
</comment>
<evidence type="ECO:0000313" key="8">
    <source>
        <dbReference type="EMBL" id="GBN46215.1"/>
    </source>
</evidence>
<dbReference type="Gene3D" id="1.10.630.10">
    <property type="entry name" value="Cytochrome P450"/>
    <property type="match status" value="2"/>
</dbReference>
<dbReference type="GO" id="GO:0016712">
    <property type="term" value="F:oxidoreductase activity, acting on paired donors, with incorporation or reduction of molecular oxygen, reduced flavin or flavoprotein as one donor, and incorporation of one atom of oxygen"/>
    <property type="evidence" value="ECO:0007669"/>
    <property type="project" value="TreeGrafter"/>
</dbReference>
<protein>
    <submittedName>
        <fullName evidence="8">Cytochrome P450 2B12</fullName>
    </submittedName>
</protein>
<keyword evidence="7" id="KW-1133">Transmembrane helix</keyword>
<evidence type="ECO:0000313" key="9">
    <source>
        <dbReference type="Proteomes" id="UP000499080"/>
    </source>
</evidence>
<dbReference type="GO" id="GO:0005737">
    <property type="term" value="C:cytoplasm"/>
    <property type="evidence" value="ECO:0007669"/>
    <property type="project" value="TreeGrafter"/>
</dbReference>
<keyword evidence="9" id="KW-1185">Reference proteome</keyword>
<dbReference type="InterPro" id="IPR002401">
    <property type="entry name" value="Cyt_P450_E_grp-I"/>
</dbReference>
<dbReference type="SUPFAM" id="SSF48264">
    <property type="entry name" value="Cytochrome P450"/>
    <property type="match status" value="1"/>
</dbReference>